<evidence type="ECO:0000256" key="4">
    <source>
        <dbReference type="HAMAP-Rule" id="MF_00724"/>
    </source>
</evidence>
<sequence length="100" mass="11225">MIEQAAIKPLQMIMPKDSGLKVGSSSEVTEQFSNMLKNAIETLNTQEQTVRTMNDKFAVGEVDVHQVMIASQKAELGLQLTSQIRNKVIEAYQEIMRTQI</sequence>
<evidence type="ECO:0000256" key="3">
    <source>
        <dbReference type="ARBA" id="ARBA00023143"/>
    </source>
</evidence>
<reference evidence="7" key="1">
    <citation type="journal article" date="2019" name="Int. J. Syst. Evol. Microbiol.">
        <title>The Global Catalogue of Microorganisms (GCM) 10K type strain sequencing project: providing services to taxonomists for standard genome sequencing and annotation.</title>
        <authorList>
            <consortium name="The Broad Institute Genomics Platform"/>
            <consortium name="The Broad Institute Genome Sequencing Center for Infectious Disease"/>
            <person name="Wu L."/>
            <person name="Ma J."/>
        </authorList>
    </citation>
    <scope>NUCLEOTIDE SEQUENCE [LARGE SCALE GENOMIC DNA]</scope>
    <source>
        <strain evidence="7">KCTC 3950</strain>
    </source>
</reference>
<dbReference type="InterPro" id="IPR001624">
    <property type="entry name" value="FliE"/>
</dbReference>
<dbReference type="RefSeq" id="WP_377602886.1">
    <property type="nucleotide sequence ID" value="NZ_JBHUME010000007.1"/>
</dbReference>
<evidence type="ECO:0000313" key="7">
    <source>
        <dbReference type="Proteomes" id="UP001597541"/>
    </source>
</evidence>
<comment type="subcellular location">
    <subcellularLocation>
        <location evidence="1 4">Bacterial flagellum basal body</location>
    </subcellularLocation>
</comment>
<keyword evidence="7" id="KW-1185">Reference proteome</keyword>
<dbReference type="PANTHER" id="PTHR34653:SF1">
    <property type="entry name" value="FLAGELLAR HOOK-BASAL BODY COMPLEX PROTEIN FLIE"/>
    <property type="match status" value="1"/>
</dbReference>
<gene>
    <name evidence="4 6" type="primary">fliE</name>
    <name evidence="6" type="ORF">ACFSUF_11250</name>
</gene>
<accession>A0ABW5PCZ5</accession>
<dbReference type="PANTHER" id="PTHR34653">
    <property type="match status" value="1"/>
</dbReference>
<dbReference type="NCBIfam" id="TIGR00205">
    <property type="entry name" value="fliE"/>
    <property type="match status" value="1"/>
</dbReference>
<keyword evidence="6" id="KW-0966">Cell projection</keyword>
<dbReference type="HAMAP" id="MF_00724">
    <property type="entry name" value="FliE"/>
    <property type="match status" value="1"/>
</dbReference>
<dbReference type="EMBL" id="JBHUME010000007">
    <property type="protein sequence ID" value="MFD2612999.1"/>
    <property type="molecule type" value="Genomic_DNA"/>
</dbReference>
<protein>
    <recommendedName>
        <fullName evidence="4 5">Flagellar hook-basal body complex protein FliE</fullName>
    </recommendedName>
</protein>
<dbReference type="PRINTS" id="PR01006">
    <property type="entry name" value="FLGHOOKFLIE"/>
</dbReference>
<comment type="caution">
    <text evidence="6">The sequence shown here is derived from an EMBL/GenBank/DDBJ whole genome shotgun (WGS) entry which is preliminary data.</text>
</comment>
<evidence type="ECO:0000256" key="5">
    <source>
        <dbReference type="NCBIfam" id="TIGR00205"/>
    </source>
</evidence>
<keyword evidence="3 4" id="KW-0975">Bacterial flagellum</keyword>
<evidence type="ECO:0000256" key="2">
    <source>
        <dbReference type="ARBA" id="ARBA00009272"/>
    </source>
</evidence>
<keyword evidence="6" id="KW-0969">Cilium</keyword>
<keyword evidence="6" id="KW-0282">Flagellum</keyword>
<dbReference type="Pfam" id="PF02049">
    <property type="entry name" value="FliE"/>
    <property type="match status" value="1"/>
</dbReference>
<evidence type="ECO:0000313" key="6">
    <source>
        <dbReference type="EMBL" id="MFD2612999.1"/>
    </source>
</evidence>
<name>A0ABW5PCZ5_9BACL</name>
<dbReference type="Proteomes" id="UP001597541">
    <property type="component" value="Unassembled WGS sequence"/>
</dbReference>
<organism evidence="6 7">
    <name type="scientific">Paenibacillus gansuensis</name>
    <dbReference type="NCBI Taxonomy" id="306542"/>
    <lineage>
        <taxon>Bacteria</taxon>
        <taxon>Bacillati</taxon>
        <taxon>Bacillota</taxon>
        <taxon>Bacilli</taxon>
        <taxon>Bacillales</taxon>
        <taxon>Paenibacillaceae</taxon>
        <taxon>Paenibacillus</taxon>
    </lineage>
</organism>
<comment type="similarity">
    <text evidence="2 4">Belongs to the FliE family.</text>
</comment>
<evidence type="ECO:0000256" key="1">
    <source>
        <dbReference type="ARBA" id="ARBA00004117"/>
    </source>
</evidence>
<proteinExistence type="inferred from homology"/>